<dbReference type="Proteomes" id="UP000825933">
    <property type="component" value="Unassembled WGS sequence"/>
</dbReference>
<dbReference type="AlphaFoldDB" id="A0A8T5UU49"/>
<dbReference type="Pfam" id="PF12675">
    <property type="entry name" value="DUF3795"/>
    <property type="match status" value="1"/>
</dbReference>
<keyword evidence="2" id="KW-1185">Reference proteome</keyword>
<accession>A0A8T5UU49</accession>
<protein>
    <submittedName>
        <fullName evidence="1">DUF3795 domain-containing protein</fullName>
    </submittedName>
</protein>
<dbReference type="InterPro" id="IPR024227">
    <property type="entry name" value="DUF3795"/>
</dbReference>
<comment type="caution">
    <text evidence="1">The sequence shown here is derived from an EMBL/GenBank/DDBJ whole genome shotgun (WGS) entry which is preliminary data.</text>
</comment>
<gene>
    <name evidence="1" type="ORF">K8N75_05460</name>
</gene>
<dbReference type="EMBL" id="JAIOUQ010000005">
    <property type="protein sequence ID" value="MBZ2165486.1"/>
    <property type="molecule type" value="Genomic_DNA"/>
</dbReference>
<dbReference type="RefSeq" id="WP_223791123.1">
    <property type="nucleotide sequence ID" value="NZ_JAIOUQ010000005.1"/>
</dbReference>
<reference evidence="2" key="1">
    <citation type="journal article" date="2022" name="Microbiol. Resour. Announc.">
        <title>Draft Genome Sequence of a Methanogenic Archaeon from West Spitsbergen Permafrost.</title>
        <authorList>
            <person name="Trubitsyn V."/>
            <person name="Rivkina E."/>
            <person name="Shcherbakova V."/>
        </authorList>
    </citation>
    <scope>NUCLEOTIDE SEQUENCE [LARGE SCALE GENOMIC DNA]</scope>
    <source>
        <strain evidence="2">VT</strain>
    </source>
</reference>
<sequence>MEFQNKSLIAPCGINCGVCMRYLREKNKCPGCRADDTNKLITCIRCKIKNCEFFKDENADFCFECTDFPCDKMEHIDKRYRNRYNTSLIENLEDIENLGIKKFLKNEDAKWTCSKCGGKISIHKGYCSNCGH</sequence>
<proteinExistence type="predicted"/>
<evidence type="ECO:0000313" key="2">
    <source>
        <dbReference type="Proteomes" id="UP000825933"/>
    </source>
</evidence>
<organism evidence="1 2">
    <name type="scientific">Methanobacterium spitsbergense</name>
    <dbReference type="NCBI Taxonomy" id="2874285"/>
    <lineage>
        <taxon>Archaea</taxon>
        <taxon>Methanobacteriati</taxon>
        <taxon>Methanobacteriota</taxon>
        <taxon>Methanomada group</taxon>
        <taxon>Methanobacteria</taxon>
        <taxon>Methanobacteriales</taxon>
        <taxon>Methanobacteriaceae</taxon>
        <taxon>Methanobacterium</taxon>
    </lineage>
</organism>
<evidence type="ECO:0000313" key="1">
    <source>
        <dbReference type="EMBL" id="MBZ2165486.1"/>
    </source>
</evidence>
<name>A0A8T5UU49_9EURY</name>